<dbReference type="RefSeq" id="WP_051549016.1">
    <property type="nucleotide sequence ID" value="NZ_FONH01000002.1"/>
</dbReference>
<accession>A0A1I1ZWV7</accession>
<protein>
    <recommendedName>
        <fullName evidence="3">Carbohydrate binding domain-containing protein</fullName>
    </recommendedName>
</protein>
<dbReference type="Proteomes" id="UP000199477">
    <property type="component" value="Unassembled WGS sequence"/>
</dbReference>
<evidence type="ECO:0000313" key="2">
    <source>
        <dbReference type="Proteomes" id="UP000199477"/>
    </source>
</evidence>
<sequence length="374" mass="38753">MAQQTINLGTPPEGEDGDTNYVAWQKANGNFTELFGSVSDLSASVSGQASFKNKLINGNFNVWQRGTSFAAAAGTRYSADRWVSVGVGSTSALSQQTFALGQGVVPWEPSYFLRTVVASSAGASNLAALQQNIEGVRNCAGRTMTLSFWAKADAAKNIAVELSQVFGTGGSPSSQVINIGTTTVALTAGWVKKTITFTIPAIAGKTLGTNNNDYTQLTFWFDAGTTYAGRSNGLGQQSGTFDIAQVQLELGTAATAFELVPPAIELTQCQRYCFAATLPAGGAFAAGTQYSTTGALAQFNTPVQMRAFPTLTITGQGIGWVGNGTPNSGNPTIAGSWNGQFVLLFTISGATTGQSGFAAGKSGGTTLMILDSEL</sequence>
<name>A0A1I1ZWV7_9GAMM</name>
<reference evidence="2" key="1">
    <citation type="submission" date="2016-10" db="EMBL/GenBank/DDBJ databases">
        <authorList>
            <person name="Varghese N."/>
            <person name="Submissions S."/>
        </authorList>
    </citation>
    <scope>NUCLEOTIDE SEQUENCE [LARGE SCALE GENOMIC DNA]</scope>
    <source>
        <strain evidence="2">UNC178MFTsu3.1</strain>
    </source>
</reference>
<organism evidence="1 2">
    <name type="scientific">Dyella marensis</name>
    <dbReference type="NCBI Taxonomy" id="500610"/>
    <lineage>
        <taxon>Bacteria</taxon>
        <taxon>Pseudomonadati</taxon>
        <taxon>Pseudomonadota</taxon>
        <taxon>Gammaproteobacteria</taxon>
        <taxon>Lysobacterales</taxon>
        <taxon>Rhodanobacteraceae</taxon>
        <taxon>Dyella</taxon>
    </lineage>
</organism>
<evidence type="ECO:0008006" key="3">
    <source>
        <dbReference type="Google" id="ProtNLM"/>
    </source>
</evidence>
<dbReference type="SUPFAM" id="SSF49785">
    <property type="entry name" value="Galactose-binding domain-like"/>
    <property type="match status" value="1"/>
</dbReference>
<evidence type="ECO:0000313" key="1">
    <source>
        <dbReference type="EMBL" id="SFE36106.1"/>
    </source>
</evidence>
<dbReference type="STRING" id="500610.SAMN02799615_00840"/>
<gene>
    <name evidence="1" type="ORF">SAMN02799615_00840</name>
</gene>
<dbReference type="EMBL" id="FONH01000002">
    <property type="protein sequence ID" value="SFE36106.1"/>
    <property type="molecule type" value="Genomic_DNA"/>
</dbReference>
<proteinExistence type="predicted"/>
<keyword evidence="2" id="KW-1185">Reference proteome</keyword>
<dbReference type="InterPro" id="IPR008979">
    <property type="entry name" value="Galactose-bd-like_sf"/>
</dbReference>
<dbReference type="AlphaFoldDB" id="A0A1I1ZWV7"/>
<dbReference type="Gene3D" id="2.60.120.260">
    <property type="entry name" value="Galactose-binding domain-like"/>
    <property type="match status" value="1"/>
</dbReference>